<sequence>MKRLIAKFKHSAKIQPSLASEHPTVSDAAVADEVATQQPEPEPKPSKPIQNAPLEDLPAEVRRHLLSVLDLPQLKALVRASPTFHQQYVFDRKYLLCRSLENTLGSVMFDAYACQLSQSSDWKQFQQDYTERTCMPPSDQITQETAAKIAVFHTNYVTPIVRYFSDKSMNRLLSLTKDLEGDKPEAALSSSEAMRFTRAVYRFQILCQVAGPGNKTDMRLDLQLQVAEQFFLIFEPWEVEELWSFYQFVESIYDDVFKQVRDDFHPDNPKFDDQARPPTPEGAFDFDYILDRQNCLEGTILRGLRPLHTVLFNIKDHQHLVCLMQENIVKSYMSISDDIFSSTRQIMRREARPSDRDRMQDEKVPMPFPGDGVPDAPPLAWTMIWGSTYSNLYGWYIPDDIRHWGYIFWDAARLERTGGKELLQQQWEKCWEDQDPRDD</sequence>
<keyword evidence="2" id="KW-1185">Reference proteome</keyword>
<accession>A0ACC1S0W6</accession>
<proteinExistence type="predicted"/>
<dbReference type="Proteomes" id="UP001148629">
    <property type="component" value="Unassembled WGS sequence"/>
</dbReference>
<evidence type="ECO:0000313" key="1">
    <source>
        <dbReference type="EMBL" id="KAJ3529597.1"/>
    </source>
</evidence>
<organism evidence="1 2">
    <name type="scientific">Fusarium decemcellulare</name>
    <dbReference type="NCBI Taxonomy" id="57161"/>
    <lineage>
        <taxon>Eukaryota</taxon>
        <taxon>Fungi</taxon>
        <taxon>Dikarya</taxon>
        <taxon>Ascomycota</taxon>
        <taxon>Pezizomycotina</taxon>
        <taxon>Sordariomycetes</taxon>
        <taxon>Hypocreomycetidae</taxon>
        <taxon>Hypocreales</taxon>
        <taxon>Nectriaceae</taxon>
        <taxon>Fusarium</taxon>
        <taxon>Fusarium decemcellulare species complex</taxon>
    </lineage>
</organism>
<protein>
    <submittedName>
        <fullName evidence="1">Uncharacterized protein</fullName>
    </submittedName>
</protein>
<reference evidence="1" key="1">
    <citation type="submission" date="2022-08" db="EMBL/GenBank/DDBJ databases">
        <title>Genome Sequence of Fusarium decemcellulare.</title>
        <authorList>
            <person name="Buettner E."/>
        </authorList>
    </citation>
    <scope>NUCLEOTIDE SEQUENCE</scope>
    <source>
        <strain evidence="1">Babe19</strain>
    </source>
</reference>
<name>A0ACC1S0W6_9HYPO</name>
<gene>
    <name evidence="1" type="ORF">NM208_g9684</name>
</gene>
<comment type="caution">
    <text evidence="1">The sequence shown here is derived from an EMBL/GenBank/DDBJ whole genome shotgun (WGS) entry which is preliminary data.</text>
</comment>
<dbReference type="EMBL" id="JANRMS010001270">
    <property type="protein sequence ID" value="KAJ3529597.1"/>
    <property type="molecule type" value="Genomic_DNA"/>
</dbReference>
<evidence type="ECO:0000313" key="2">
    <source>
        <dbReference type="Proteomes" id="UP001148629"/>
    </source>
</evidence>